<reference evidence="4 5" key="1">
    <citation type="submission" date="2021-12" db="EMBL/GenBank/DDBJ databases">
        <title>Genome sequence of Kibdelosporangium philippinense ATCC 49844.</title>
        <authorList>
            <person name="Fedorov E.A."/>
            <person name="Omeragic M."/>
            <person name="Shalygina K.F."/>
            <person name="Maclea K.S."/>
        </authorList>
    </citation>
    <scope>NUCLEOTIDE SEQUENCE [LARGE SCALE GENOMIC DNA]</scope>
    <source>
        <strain evidence="4 5">ATCC 49844</strain>
    </source>
</reference>
<feature type="region of interest" description="Disordered" evidence="2">
    <location>
        <begin position="24"/>
        <end position="53"/>
    </location>
</feature>
<evidence type="ECO:0000256" key="1">
    <source>
        <dbReference type="ARBA" id="ARBA00022801"/>
    </source>
</evidence>
<feature type="compositionally biased region" description="Low complexity" evidence="2">
    <location>
        <begin position="24"/>
        <end position="46"/>
    </location>
</feature>
<dbReference type="Proteomes" id="UP001521150">
    <property type="component" value="Unassembled WGS sequence"/>
</dbReference>
<accession>A0ABS8ZTX3</accession>
<gene>
    <name evidence="4" type="ORF">LWC34_41605</name>
</gene>
<dbReference type="SUPFAM" id="SSF63817">
    <property type="entry name" value="Sortase"/>
    <property type="match status" value="1"/>
</dbReference>
<evidence type="ECO:0000313" key="5">
    <source>
        <dbReference type="Proteomes" id="UP001521150"/>
    </source>
</evidence>
<dbReference type="RefSeq" id="WP_233730703.1">
    <property type="nucleotide sequence ID" value="NZ_JAJVCN010000003.1"/>
</dbReference>
<dbReference type="CDD" id="cd05829">
    <property type="entry name" value="Sortase_F"/>
    <property type="match status" value="1"/>
</dbReference>
<dbReference type="InterPro" id="IPR005754">
    <property type="entry name" value="Sortase"/>
</dbReference>
<keyword evidence="3" id="KW-0732">Signal</keyword>
<evidence type="ECO:0000256" key="2">
    <source>
        <dbReference type="SAM" id="MobiDB-lite"/>
    </source>
</evidence>
<sequence>MRRKLMGGLIAATLTFALAACGSPPANSGAPAPTPTSDAATPAGSTEDGRIKPANVRIPKISAESTLVEAGLDNNKSIVVPPVDQPMQAAWYKYSQVPGDAGPSILLGHVDGNKKPGIFYKLHELKVGDEIFVKRKDGKELRFVTTRTEQVPKEQLPEQAIYGETPESELRLITCGGVFDKAAHSYKDNVIVYAKLAA</sequence>
<dbReference type="Pfam" id="PF04203">
    <property type="entry name" value="Sortase"/>
    <property type="match status" value="1"/>
</dbReference>
<dbReference type="PROSITE" id="PS51257">
    <property type="entry name" value="PROKAR_LIPOPROTEIN"/>
    <property type="match status" value="1"/>
</dbReference>
<dbReference type="NCBIfam" id="NF033748">
    <property type="entry name" value="class_F_sortase"/>
    <property type="match status" value="1"/>
</dbReference>
<proteinExistence type="predicted"/>
<comment type="caution">
    <text evidence="4">The sequence shown here is derived from an EMBL/GenBank/DDBJ whole genome shotgun (WGS) entry which is preliminary data.</text>
</comment>
<evidence type="ECO:0000256" key="3">
    <source>
        <dbReference type="SAM" id="SignalP"/>
    </source>
</evidence>
<name>A0ABS8ZTX3_9PSEU</name>
<feature type="chain" id="PRO_5046899372" evidence="3">
    <location>
        <begin position="20"/>
        <end position="198"/>
    </location>
</feature>
<evidence type="ECO:0000313" key="4">
    <source>
        <dbReference type="EMBL" id="MCE7009267.1"/>
    </source>
</evidence>
<organism evidence="4 5">
    <name type="scientific">Kibdelosporangium philippinense</name>
    <dbReference type="NCBI Taxonomy" id="211113"/>
    <lineage>
        <taxon>Bacteria</taxon>
        <taxon>Bacillati</taxon>
        <taxon>Actinomycetota</taxon>
        <taxon>Actinomycetes</taxon>
        <taxon>Pseudonocardiales</taxon>
        <taxon>Pseudonocardiaceae</taxon>
        <taxon>Kibdelosporangium</taxon>
    </lineage>
</organism>
<dbReference type="InterPro" id="IPR042001">
    <property type="entry name" value="Sortase_F"/>
</dbReference>
<protein>
    <submittedName>
        <fullName evidence="4">Class F sortase</fullName>
    </submittedName>
</protein>
<keyword evidence="5" id="KW-1185">Reference proteome</keyword>
<dbReference type="Gene3D" id="2.40.260.10">
    <property type="entry name" value="Sortase"/>
    <property type="match status" value="1"/>
</dbReference>
<keyword evidence="1" id="KW-0378">Hydrolase</keyword>
<dbReference type="EMBL" id="JAJVCN010000003">
    <property type="protein sequence ID" value="MCE7009267.1"/>
    <property type="molecule type" value="Genomic_DNA"/>
</dbReference>
<feature type="signal peptide" evidence="3">
    <location>
        <begin position="1"/>
        <end position="19"/>
    </location>
</feature>
<dbReference type="InterPro" id="IPR023365">
    <property type="entry name" value="Sortase_dom-sf"/>
</dbReference>